<sequence length="254" mass="29678">MPAELCVFNSGTRKWKIIRKPQLQDQSNGGHFFDLRSIHHVLAFDSRFLCWVDYFSGVLLCDFSTIDSPRSASCHSLERMTTITRYESKATTRRDTEACPSAKLPERKRQQQTGQRITIWTLSSEFQWELHRVINLDCLWAQRGYEALGIPQRFPEFPFVSPDDPDVLCCLLREEEFRGKAWTIMVDMNHAYLRSCTPYCIKCADAECGGCVDDRYRFPPYVELLPTVFSKYLESPTTSKERKKKRKRKANRHT</sequence>
<dbReference type="PANTHER" id="PTHR33074:SF142">
    <property type="entry name" value="DUF1618 DOMAIN-CONTAINING PROTEIN"/>
    <property type="match status" value="1"/>
</dbReference>
<organism evidence="1">
    <name type="scientific">Aegilops tauschii</name>
    <name type="common">Tausch's goatgrass</name>
    <name type="synonym">Aegilops squarrosa</name>
    <dbReference type="NCBI Taxonomy" id="37682"/>
    <lineage>
        <taxon>Eukaryota</taxon>
        <taxon>Viridiplantae</taxon>
        <taxon>Streptophyta</taxon>
        <taxon>Embryophyta</taxon>
        <taxon>Tracheophyta</taxon>
        <taxon>Spermatophyta</taxon>
        <taxon>Magnoliopsida</taxon>
        <taxon>Liliopsida</taxon>
        <taxon>Poales</taxon>
        <taxon>Poaceae</taxon>
        <taxon>BOP clade</taxon>
        <taxon>Pooideae</taxon>
        <taxon>Triticodae</taxon>
        <taxon>Triticeae</taxon>
        <taxon>Triticinae</taxon>
        <taxon>Aegilops</taxon>
    </lineage>
</organism>
<dbReference type="Pfam" id="PF07762">
    <property type="entry name" value="DUF1618"/>
    <property type="match status" value="1"/>
</dbReference>
<evidence type="ECO:0000313" key="1">
    <source>
        <dbReference type="EnsemblPlants" id="EMT08935"/>
    </source>
</evidence>
<name>M8B5Q5_AEGTA</name>
<dbReference type="AlphaFoldDB" id="M8B5Q5"/>
<reference evidence="1" key="1">
    <citation type="submission" date="2015-06" db="UniProtKB">
        <authorList>
            <consortium name="EnsemblPlants"/>
        </authorList>
    </citation>
    <scope>IDENTIFICATION</scope>
</reference>
<dbReference type="EnsemblPlants" id="EMT08935">
    <property type="protein sequence ID" value="EMT08935"/>
    <property type="gene ID" value="F775_02117"/>
</dbReference>
<accession>M8B5Q5</accession>
<proteinExistence type="predicted"/>
<dbReference type="InterPro" id="IPR011676">
    <property type="entry name" value="DUF1618"/>
</dbReference>
<dbReference type="PANTHER" id="PTHR33074">
    <property type="entry name" value="EXPRESSED PROTEIN-RELATED"/>
    <property type="match status" value="1"/>
</dbReference>
<protein>
    <submittedName>
        <fullName evidence="1">Uncharacterized protein</fullName>
    </submittedName>
</protein>